<accession>A0A1H9XY97</accession>
<organism evidence="1 2">
    <name type="scientific">Lentzea flaviverrucosa</name>
    <dbReference type="NCBI Taxonomy" id="200379"/>
    <lineage>
        <taxon>Bacteria</taxon>
        <taxon>Bacillati</taxon>
        <taxon>Actinomycetota</taxon>
        <taxon>Actinomycetes</taxon>
        <taxon>Pseudonocardiales</taxon>
        <taxon>Pseudonocardiaceae</taxon>
        <taxon>Lentzea</taxon>
    </lineage>
</organism>
<sequence>MLDAQAFENERNAHIHVALSAHALVVLLENLSADHADYGRRHLSDTLADCAPLALAIKMRDDALTLLLGRRARVADVVDAFDAVVLDDDAVHADGARTAWYKLLNDKLAVSDADDARVDGYRLGRAFAAFEHVYDAPVIVPLVPPQYLNNAAEFEREFARARAEYKPDENNCHC</sequence>
<keyword evidence="2" id="KW-1185">Reference proteome</keyword>
<proteinExistence type="predicted"/>
<dbReference type="RefSeq" id="WP_090074452.1">
    <property type="nucleotide sequence ID" value="NZ_FOFT01000027.1"/>
</dbReference>
<dbReference type="Proteomes" id="UP000199028">
    <property type="component" value="Unassembled WGS sequence"/>
</dbReference>
<gene>
    <name evidence="1" type="ORF">SAMN05216195_1276</name>
</gene>
<dbReference type="OrthoDB" id="9974405at2"/>
<name>A0A1H9XY97_9PSEU</name>
<protein>
    <submittedName>
        <fullName evidence="1">Uncharacterized protein</fullName>
    </submittedName>
</protein>
<evidence type="ECO:0000313" key="1">
    <source>
        <dbReference type="EMBL" id="SES51190.1"/>
    </source>
</evidence>
<evidence type="ECO:0000313" key="2">
    <source>
        <dbReference type="Proteomes" id="UP000199028"/>
    </source>
</evidence>
<dbReference type="AlphaFoldDB" id="A0A1H9XY97"/>
<reference evidence="2" key="1">
    <citation type="submission" date="2016-10" db="EMBL/GenBank/DDBJ databases">
        <authorList>
            <person name="Varghese N."/>
            <person name="Submissions S."/>
        </authorList>
    </citation>
    <scope>NUCLEOTIDE SEQUENCE [LARGE SCALE GENOMIC DNA]</scope>
    <source>
        <strain evidence="2">CGMCC 4.578</strain>
    </source>
</reference>
<dbReference type="EMBL" id="FOFT01000027">
    <property type="protein sequence ID" value="SES51190.1"/>
    <property type="molecule type" value="Genomic_DNA"/>
</dbReference>